<proteinExistence type="inferred from homology"/>
<evidence type="ECO:0000256" key="12">
    <source>
        <dbReference type="HAMAP-Rule" id="MF_00983"/>
    </source>
</evidence>
<feature type="binding site" evidence="12">
    <location>
        <position position="440"/>
    </location>
    <ligand>
        <name>Zn(2+)</name>
        <dbReference type="ChEBI" id="CHEBI:29105"/>
        <label>1</label>
    </ligand>
</feature>
<dbReference type="PANTHER" id="PTHR30580:SF0">
    <property type="entry name" value="PRIMOSOMAL PROTEIN N"/>
    <property type="match status" value="1"/>
</dbReference>
<dbReference type="GO" id="GO:0005524">
    <property type="term" value="F:ATP binding"/>
    <property type="evidence" value="ECO:0007669"/>
    <property type="project" value="UniProtKB-UniRule"/>
</dbReference>
<dbReference type="GO" id="GO:0006310">
    <property type="term" value="P:DNA recombination"/>
    <property type="evidence" value="ECO:0007669"/>
    <property type="project" value="InterPro"/>
</dbReference>
<keyword evidence="4 12" id="KW-0547">Nucleotide-binding</keyword>
<evidence type="ECO:0000256" key="9">
    <source>
        <dbReference type="ARBA" id="ARBA00023125"/>
    </source>
</evidence>
<keyword evidence="1 12" id="KW-0639">Primosome</keyword>
<dbReference type="PANTHER" id="PTHR30580">
    <property type="entry name" value="PRIMOSOMAL PROTEIN N"/>
    <property type="match status" value="1"/>
</dbReference>
<comment type="catalytic activity">
    <reaction evidence="11 12">
        <text>ATP + H2O = ADP + phosphate + H(+)</text>
        <dbReference type="Rhea" id="RHEA:13065"/>
        <dbReference type="ChEBI" id="CHEBI:15377"/>
        <dbReference type="ChEBI" id="CHEBI:15378"/>
        <dbReference type="ChEBI" id="CHEBI:30616"/>
        <dbReference type="ChEBI" id="CHEBI:43474"/>
        <dbReference type="ChEBI" id="CHEBI:456216"/>
        <dbReference type="EC" id="5.6.2.4"/>
    </reaction>
</comment>
<dbReference type="Gene3D" id="3.40.50.300">
    <property type="entry name" value="P-loop containing nucleotide triphosphate hydrolases"/>
    <property type="match status" value="2"/>
</dbReference>
<dbReference type="InterPro" id="IPR040498">
    <property type="entry name" value="PriA_CRR"/>
</dbReference>
<dbReference type="InterPro" id="IPR042115">
    <property type="entry name" value="PriA_3primeBD_sf"/>
</dbReference>
<dbReference type="GO" id="GO:0008270">
    <property type="term" value="F:zinc ion binding"/>
    <property type="evidence" value="ECO:0007669"/>
    <property type="project" value="UniProtKB-UniRule"/>
</dbReference>
<dbReference type="InterPro" id="IPR027417">
    <property type="entry name" value="P-loop_NTPase"/>
</dbReference>
<dbReference type="EMBL" id="JAAZON010000525">
    <property type="protein sequence ID" value="NMC63775.1"/>
    <property type="molecule type" value="Genomic_DNA"/>
</dbReference>
<feature type="domain" description="Helicase C-terminal" evidence="14">
    <location>
        <begin position="475"/>
        <end position="642"/>
    </location>
</feature>
<name>A0A7X9IKJ7_9DELT</name>
<evidence type="ECO:0000256" key="11">
    <source>
        <dbReference type="ARBA" id="ARBA00048988"/>
    </source>
</evidence>
<dbReference type="HAMAP" id="MF_00983">
    <property type="entry name" value="PriA"/>
    <property type="match status" value="1"/>
</dbReference>
<dbReference type="SMART" id="SM00490">
    <property type="entry name" value="HELICc"/>
    <property type="match status" value="1"/>
</dbReference>
<dbReference type="InterPro" id="IPR041222">
    <property type="entry name" value="PriA_3primeBD"/>
</dbReference>
<comment type="function">
    <text evidence="12">Initiates the restart of stalled replication forks, which reloads the replicative helicase on sites other than the origin of replication. Recognizes and binds to abandoned replication forks and remodels them to uncover a helicase loading site. Promotes assembly of the primosome at these replication forks.</text>
</comment>
<dbReference type="GO" id="GO:0006269">
    <property type="term" value="P:DNA replication, synthesis of primer"/>
    <property type="evidence" value="ECO:0007669"/>
    <property type="project" value="UniProtKB-KW"/>
</dbReference>
<keyword evidence="3 12" id="KW-0479">Metal-binding</keyword>
<keyword evidence="5 12" id="KW-0378">Hydrolase</keyword>
<evidence type="ECO:0000259" key="13">
    <source>
        <dbReference type="PROSITE" id="PS51192"/>
    </source>
</evidence>
<organism evidence="15 16">
    <name type="scientific">SAR324 cluster bacterium</name>
    <dbReference type="NCBI Taxonomy" id="2024889"/>
    <lineage>
        <taxon>Bacteria</taxon>
        <taxon>Deltaproteobacteria</taxon>
        <taxon>SAR324 cluster</taxon>
    </lineage>
</organism>
<keyword evidence="10 12" id="KW-0413">Isomerase</keyword>
<dbReference type="Pfam" id="PF18319">
    <property type="entry name" value="Zn_ribbon_PriA"/>
    <property type="match status" value="1"/>
</dbReference>
<evidence type="ECO:0000256" key="10">
    <source>
        <dbReference type="ARBA" id="ARBA00023235"/>
    </source>
</evidence>
<feature type="binding site" evidence="12">
    <location>
        <position position="443"/>
    </location>
    <ligand>
        <name>Zn(2+)</name>
        <dbReference type="ChEBI" id="CHEBI:29105"/>
        <label>1</label>
    </ligand>
</feature>
<feature type="binding site" evidence="12">
    <location>
        <position position="449"/>
    </location>
    <ligand>
        <name>Zn(2+)</name>
        <dbReference type="ChEBI" id="CHEBI:29105"/>
        <label>2</label>
    </ligand>
</feature>
<feature type="binding site" evidence="12">
    <location>
        <position position="480"/>
    </location>
    <ligand>
        <name>Zn(2+)</name>
        <dbReference type="ChEBI" id="CHEBI:29105"/>
        <label>1</label>
    </ligand>
</feature>
<dbReference type="CDD" id="cd17929">
    <property type="entry name" value="DEXHc_priA"/>
    <property type="match status" value="1"/>
</dbReference>
<dbReference type="AlphaFoldDB" id="A0A7X9IKJ7"/>
<dbReference type="InterPro" id="IPR001650">
    <property type="entry name" value="Helicase_C-like"/>
</dbReference>
<dbReference type="GO" id="GO:1990077">
    <property type="term" value="C:primosome complex"/>
    <property type="evidence" value="ECO:0007669"/>
    <property type="project" value="UniProtKB-UniRule"/>
</dbReference>
<evidence type="ECO:0000256" key="7">
    <source>
        <dbReference type="ARBA" id="ARBA00022833"/>
    </source>
</evidence>
<comment type="caution">
    <text evidence="15">The sequence shown here is derived from an EMBL/GenBank/DDBJ whole genome shotgun (WGS) entry which is preliminary data.</text>
</comment>
<dbReference type="InterPro" id="IPR005259">
    <property type="entry name" value="PriA"/>
</dbReference>
<comment type="catalytic activity">
    <reaction evidence="12">
        <text>Couples ATP hydrolysis with the unwinding of duplex DNA by translocating in the 3'-5' direction.</text>
        <dbReference type="EC" id="5.6.2.4"/>
    </reaction>
</comment>
<dbReference type="GO" id="GO:0006302">
    <property type="term" value="P:double-strand break repair"/>
    <property type="evidence" value="ECO:0007669"/>
    <property type="project" value="InterPro"/>
</dbReference>
<sequence>MAQVASVILPPLEEAYSYLIPAELCGKIVFGSRVEVPIGKRSARGFVVAVDLQYQKDPADKFTLRAITRLLYDSPCFNEEQFRFFNWIADYYGENLSRVFEIGIPEIAPRKFSRSVELLPKKDSTPKGTVQKKILSIIEKEGGILSYSSIIEIFKNASSSLKSLETQGFIRILSTEIKDQHLHHGHAPDWAKREIKLNPEQDHALDQILQAWKNREFKPFLLYGITGSGKTEVYIEALRHVRDAGQGVFVIVPEIALTPQLIDRFRARLGNEIAVLHSAMSKRARWDSWLALLEGRNTIAIGARSAVFAPIKNLGLIVVDEEHDASFKQGENLRYNARDLAVLRAKLNNCPVVLGSATPSLESFSHSEEKKYAYLELPSRHSVSFLPSVEIVDLNSIKPWMMPTKNISPQLLQALKDIQLDDSQAFILYNRRGFATFLQCDKCNEVLECPHCSVTLTYHQNSNSLLCHYCNYSTIPPSMCNKCPKECLERNNNEPGTFVRRGAGTEKVLEEIQGLLPHLSVERLDRDAVENLAHYRKILTKVRDGETKILVGTQMIAKGHDLPNVTLVGVIDCDVGLHFPDFRASERVFQLLTQASGRAGRGDKPGRVILQTRVPHHPSLQKTLTHDFPGFARLELKNRKALRYPPFTRLLRIVVASLDQRIPPNTLLRYKEVLFRYRDCYHSDLSILGPAPAPLAKIKTLWRWHMLLKSGSPTILNQCIHMLREVKASSKKARIIFDMDPQDML</sequence>
<evidence type="ECO:0000256" key="4">
    <source>
        <dbReference type="ARBA" id="ARBA00022741"/>
    </source>
</evidence>
<dbReference type="Pfam" id="PF00270">
    <property type="entry name" value="DEAD"/>
    <property type="match status" value="1"/>
</dbReference>
<keyword evidence="2 12" id="KW-0235">DNA replication</keyword>
<dbReference type="SMART" id="SM00487">
    <property type="entry name" value="DEXDc"/>
    <property type="match status" value="1"/>
</dbReference>
<feature type="binding site" evidence="12">
    <location>
        <position position="452"/>
    </location>
    <ligand>
        <name>Zn(2+)</name>
        <dbReference type="ChEBI" id="CHEBI:29105"/>
        <label>2</label>
    </ligand>
</feature>
<feature type="binding site" evidence="12">
    <location>
        <position position="483"/>
    </location>
    <ligand>
        <name>Zn(2+)</name>
        <dbReference type="ChEBI" id="CHEBI:29105"/>
        <label>1</label>
    </ligand>
</feature>
<evidence type="ECO:0000256" key="2">
    <source>
        <dbReference type="ARBA" id="ARBA00022705"/>
    </source>
</evidence>
<dbReference type="Pfam" id="PF18074">
    <property type="entry name" value="PriA_C"/>
    <property type="match status" value="1"/>
</dbReference>
<evidence type="ECO:0000256" key="8">
    <source>
        <dbReference type="ARBA" id="ARBA00022840"/>
    </source>
</evidence>
<evidence type="ECO:0000256" key="1">
    <source>
        <dbReference type="ARBA" id="ARBA00022515"/>
    </source>
</evidence>
<keyword evidence="6 12" id="KW-0347">Helicase</keyword>
<dbReference type="Gene3D" id="3.40.1440.60">
    <property type="entry name" value="PriA, 3(prime) DNA-binding domain"/>
    <property type="match status" value="1"/>
</dbReference>
<comment type="subunit">
    <text evidence="12">Component of the replication restart primosome.</text>
</comment>
<protein>
    <recommendedName>
        <fullName evidence="12">Replication restart protein PriA</fullName>
    </recommendedName>
    <alternativeName>
        <fullName evidence="12">ATP-dependent DNA helicase PriA</fullName>
        <ecNumber evidence="12">5.6.2.4</ecNumber>
    </alternativeName>
    <alternativeName>
        <fullName evidence="12">DNA 3'-5' helicase PriA</fullName>
    </alternativeName>
</protein>
<dbReference type="Proteomes" id="UP000524246">
    <property type="component" value="Unassembled WGS sequence"/>
</dbReference>
<feature type="binding site" evidence="12">
    <location>
        <position position="467"/>
    </location>
    <ligand>
        <name>Zn(2+)</name>
        <dbReference type="ChEBI" id="CHEBI:29105"/>
        <label>2</label>
    </ligand>
</feature>
<comment type="cofactor">
    <cofactor evidence="12">
        <name>Zn(2+)</name>
        <dbReference type="ChEBI" id="CHEBI:29105"/>
    </cofactor>
    <text evidence="12">Binds 2 zinc ions per subunit.</text>
</comment>
<keyword evidence="9 12" id="KW-0238">DNA-binding</keyword>
<dbReference type="GO" id="GO:0016787">
    <property type="term" value="F:hydrolase activity"/>
    <property type="evidence" value="ECO:0007669"/>
    <property type="project" value="UniProtKB-KW"/>
</dbReference>
<dbReference type="GO" id="GO:0043138">
    <property type="term" value="F:3'-5' DNA helicase activity"/>
    <property type="evidence" value="ECO:0007669"/>
    <property type="project" value="UniProtKB-EC"/>
</dbReference>
<dbReference type="GO" id="GO:0003677">
    <property type="term" value="F:DNA binding"/>
    <property type="evidence" value="ECO:0007669"/>
    <property type="project" value="UniProtKB-UniRule"/>
</dbReference>
<dbReference type="FunFam" id="3.40.50.300:FF:000489">
    <property type="entry name" value="Primosome assembly protein PriA"/>
    <property type="match status" value="1"/>
</dbReference>
<keyword evidence="7 12" id="KW-0862">Zinc</keyword>
<reference evidence="15 16" key="1">
    <citation type="journal article" date="2020" name="Biotechnol. Biofuels">
        <title>New insights from the biogas microbiome by comprehensive genome-resolved metagenomics of nearly 1600 species originating from multiple anaerobic digesters.</title>
        <authorList>
            <person name="Campanaro S."/>
            <person name="Treu L."/>
            <person name="Rodriguez-R L.M."/>
            <person name="Kovalovszki A."/>
            <person name="Ziels R.M."/>
            <person name="Maus I."/>
            <person name="Zhu X."/>
            <person name="Kougias P.G."/>
            <person name="Basile A."/>
            <person name="Luo G."/>
            <person name="Schluter A."/>
            <person name="Konstantinidis K.T."/>
            <person name="Angelidaki I."/>
        </authorList>
    </citation>
    <scope>NUCLEOTIDE SEQUENCE [LARGE SCALE GENOMIC DNA]</scope>
    <source>
        <strain evidence="15">AS27yjCOA_65</strain>
    </source>
</reference>
<dbReference type="PROSITE" id="PS51194">
    <property type="entry name" value="HELICASE_CTER"/>
    <property type="match status" value="1"/>
</dbReference>
<keyword evidence="8 12" id="KW-0067">ATP-binding</keyword>
<evidence type="ECO:0000313" key="15">
    <source>
        <dbReference type="EMBL" id="NMC63775.1"/>
    </source>
</evidence>
<evidence type="ECO:0000259" key="14">
    <source>
        <dbReference type="PROSITE" id="PS51194"/>
    </source>
</evidence>
<dbReference type="Pfam" id="PF17764">
    <property type="entry name" value="PriA_3primeBD"/>
    <property type="match status" value="1"/>
</dbReference>
<dbReference type="GO" id="GO:0006270">
    <property type="term" value="P:DNA replication initiation"/>
    <property type="evidence" value="ECO:0007669"/>
    <property type="project" value="TreeGrafter"/>
</dbReference>
<evidence type="ECO:0000313" key="16">
    <source>
        <dbReference type="Proteomes" id="UP000524246"/>
    </source>
</evidence>
<feature type="binding site" evidence="12">
    <location>
        <position position="470"/>
    </location>
    <ligand>
        <name>Zn(2+)</name>
        <dbReference type="ChEBI" id="CHEBI:29105"/>
        <label>2</label>
    </ligand>
</feature>
<evidence type="ECO:0000256" key="5">
    <source>
        <dbReference type="ARBA" id="ARBA00022801"/>
    </source>
</evidence>
<dbReference type="InterPro" id="IPR041236">
    <property type="entry name" value="PriA_C"/>
</dbReference>
<evidence type="ECO:0000256" key="6">
    <source>
        <dbReference type="ARBA" id="ARBA00022806"/>
    </source>
</evidence>
<dbReference type="NCBIfam" id="TIGR00595">
    <property type="entry name" value="priA"/>
    <property type="match status" value="1"/>
</dbReference>
<dbReference type="EC" id="5.6.2.4" evidence="12"/>
<dbReference type="InterPro" id="IPR014001">
    <property type="entry name" value="Helicase_ATP-bd"/>
</dbReference>
<dbReference type="SUPFAM" id="SSF52540">
    <property type="entry name" value="P-loop containing nucleoside triphosphate hydrolases"/>
    <property type="match status" value="2"/>
</dbReference>
<evidence type="ECO:0000256" key="3">
    <source>
        <dbReference type="ARBA" id="ARBA00022723"/>
    </source>
</evidence>
<dbReference type="InterPro" id="IPR011545">
    <property type="entry name" value="DEAD/DEAH_box_helicase_dom"/>
</dbReference>
<gene>
    <name evidence="12 15" type="primary">priA</name>
    <name evidence="15" type="ORF">GYA55_11485</name>
</gene>
<comment type="similarity">
    <text evidence="12">Belongs to the helicase family. PriA subfamily.</text>
</comment>
<accession>A0A7X9IKJ7</accession>
<dbReference type="PROSITE" id="PS51192">
    <property type="entry name" value="HELICASE_ATP_BIND_1"/>
    <property type="match status" value="1"/>
</dbReference>
<feature type="domain" description="Helicase ATP-binding" evidence="13">
    <location>
        <begin position="211"/>
        <end position="377"/>
    </location>
</feature>
<dbReference type="Pfam" id="PF00271">
    <property type="entry name" value="Helicase_C"/>
    <property type="match status" value="1"/>
</dbReference>